<dbReference type="InParanoid" id="G3I5Q6"/>
<dbReference type="EMBL" id="JH001316">
    <property type="protein sequence ID" value="EGW00137.1"/>
    <property type="molecule type" value="Genomic_DNA"/>
</dbReference>
<sequence>MAVWGPVQFSLSEEARPFCVTWALKFHLGVPCSSTNNERTWEEYRRIENKEGNHQERA</sequence>
<accession>G3I5Q6</accession>
<gene>
    <name evidence="1" type="ORF">I79_018811</name>
</gene>
<reference evidence="2" key="1">
    <citation type="journal article" date="2011" name="Nat. Biotechnol.">
        <title>The genomic sequence of the Chinese hamster ovary (CHO)-K1 cell line.</title>
        <authorList>
            <person name="Xu X."/>
            <person name="Nagarajan H."/>
            <person name="Lewis N.E."/>
            <person name="Pan S."/>
            <person name="Cai Z."/>
            <person name="Liu X."/>
            <person name="Chen W."/>
            <person name="Xie M."/>
            <person name="Wang W."/>
            <person name="Hammond S."/>
            <person name="Andersen M.R."/>
            <person name="Neff N."/>
            <person name="Passarelli B."/>
            <person name="Koh W."/>
            <person name="Fan H.C."/>
            <person name="Wang J."/>
            <person name="Gui Y."/>
            <person name="Lee K.H."/>
            <person name="Betenbaugh M.J."/>
            <person name="Quake S.R."/>
            <person name="Famili I."/>
            <person name="Palsson B.O."/>
            <person name="Wang J."/>
        </authorList>
    </citation>
    <scope>NUCLEOTIDE SEQUENCE [LARGE SCALE GENOMIC DNA]</scope>
    <source>
        <strain evidence="2">CHO K1 cell line</strain>
    </source>
</reference>
<name>G3I5Q6_CRIGR</name>
<proteinExistence type="predicted"/>
<evidence type="ECO:0000313" key="1">
    <source>
        <dbReference type="EMBL" id="EGW00137.1"/>
    </source>
</evidence>
<protein>
    <submittedName>
        <fullName evidence="1">Uncharacterized protein</fullName>
    </submittedName>
</protein>
<dbReference type="AlphaFoldDB" id="G3I5Q6"/>
<dbReference type="Proteomes" id="UP000001075">
    <property type="component" value="Unassembled WGS sequence"/>
</dbReference>
<evidence type="ECO:0000313" key="2">
    <source>
        <dbReference type="Proteomes" id="UP000001075"/>
    </source>
</evidence>
<organism evidence="1 2">
    <name type="scientific">Cricetulus griseus</name>
    <name type="common">Chinese hamster</name>
    <name type="synonym">Cricetulus barabensis griseus</name>
    <dbReference type="NCBI Taxonomy" id="10029"/>
    <lineage>
        <taxon>Eukaryota</taxon>
        <taxon>Metazoa</taxon>
        <taxon>Chordata</taxon>
        <taxon>Craniata</taxon>
        <taxon>Vertebrata</taxon>
        <taxon>Euteleostomi</taxon>
        <taxon>Mammalia</taxon>
        <taxon>Eutheria</taxon>
        <taxon>Euarchontoglires</taxon>
        <taxon>Glires</taxon>
        <taxon>Rodentia</taxon>
        <taxon>Myomorpha</taxon>
        <taxon>Muroidea</taxon>
        <taxon>Cricetidae</taxon>
        <taxon>Cricetinae</taxon>
        <taxon>Cricetulus</taxon>
    </lineage>
</organism>